<feature type="transmembrane region" description="Helical" evidence="8">
    <location>
        <begin position="172"/>
        <end position="188"/>
    </location>
</feature>
<comment type="similarity">
    <text evidence="2 8">Belongs to the 4-toluene sulfonate uptake permease (TSUP) (TC 2.A.102) family.</text>
</comment>
<dbReference type="STRING" id="1423801.FD50_GL001320"/>
<feature type="transmembrane region" description="Helical" evidence="8">
    <location>
        <begin position="33"/>
        <end position="53"/>
    </location>
</feature>
<feature type="transmembrane region" description="Helical" evidence="8">
    <location>
        <begin position="194"/>
        <end position="215"/>
    </location>
</feature>
<dbReference type="GO" id="GO:0005886">
    <property type="term" value="C:plasma membrane"/>
    <property type="evidence" value="ECO:0007669"/>
    <property type="project" value="UniProtKB-SubCell"/>
</dbReference>
<keyword evidence="7 8" id="KW-0472">Membrane</keyword>
<dbReference type="PATRIC" id="fig|1423801.4.peg.1351"/>
<dbReference type="PANTHER" id="PTHR30269">
    <property type="entry name" value="TRANSMEMBRANE PROTEIN YFCA"/>
    <property type="match status" value="1"/>
</dbReference>
<dbReference type="EMBL" id="AZFQ01000051">
    <property type="protein sequence ID" value="KRL97566.1"/>
    <property type="molecule type" value="Genomic_DNA"/>
</dbReference>
<name>A0A0R1UWZ4_9LACO</name>
<evidence type="ECO:0000256" key="8">
    <source>
        <dbReference type="RuleBase" id="RU363041"/>
    </source>
</evidence>
<dbReference type="AlphaFoldDB" id="A0A0R1UWZ4"/>
<evidence type="ECO:0000256" key="5">
    <source>
        <dbReference type="ARBA" id="ARBA00022692"/>
    </source>
</evidence>
<evidence type="ECO:0000256" key="2">
    <source>
        <dbReference type="ARBA" id="ARBA00009142"/>
    </source>
</evidence>
<dbReference type="Proteomes" id="UP000051166">
    <property type="component" value="Unassembled WGS sequence"/>
</dbReference>
<feature type="transmembrane region" description="Helical" evidence="8">
    <location>
        <begin position="222"/>
        <end position="240"/>
    </location>
</feature>
<proteinExistence type="inferred from homology"/>
<sequence>MLAGIVSGLLASIAGLASLASYPALLLVGLPPVLANVTNTIALVFAGIGSTISSLKELHGHWKKVLLFIVLSLLGGIAGSLFLLLAPAASFEKSVPFFVLTAGILIIISSFRKIKTNTAKNNNRWISLLSLVGIFLAGSYDGYFGAGGGIIYLALLSLVVKDRFVTVNAMKNVIASAANLIATIIFIFKFNIAWLTVIPLGIGLLVGGYLGPIIIRHSNVHFLQILIAFASFGLAAYLFIKTYL</sequence>
<evidence type="ECO:0000256" key="7">
    <source>
        <dbReference type="ARBA" id="ARBA00023136"/>
    </source>
</evidence>
<dbReference type="PANTHER" id="PTHR30269:SF0">
    <property type="entry name" value="MEMBRANE TRANSPORTER PROTEIN YFCA-RELATED"/>
    <property type="match status" value="1"/>
</dbReference>
<protein>
    <recommendedName>
        <fullName evidence="8">Probable membrane transporter protein</fullName>
    </recommendedName>
</protein>
<evidence type="ECO:0000256" key="3">
    <source>
        <dbReference type="ARBA" id="ARBA00022448"/>
    </source>
</evidence>
<evidence type="ECO:0000313" key="9">
    <source>
        <dbReference type="EMBL" id="KRL97566.1"/>
    </source>
</evidence>
<dbReference type="InterPro" id="IPR002781">
    <property type="entry name" value="TM_pro_TauE-like"/>
</dbReference>
<keyword evidence="3" id="KW-0813">Transport</keyword>
<evidence type="ECO:0000256" key="6">
    <source>
        <dbReference type="ARBA" id="ARBA00022989"/>
    </source>
</evidence>
<dbReference type="Pfam" id="PF01925">
    <property type="entry name" value="TauE"/>
    <property type="match status" value="1"/>
</dbReference>
<evidence type="ECO:0000256" key="1">
    <source>
        <dbReference type="ARBA" id="ARBA00004651"/>
    </source>
</evidence>
<keyword evidence="10" id="KW-1185">Reference proteome</keyword>
<comment type="caution">
    <text evidence="9">The sequence shown here is derived from an EMBL/GenBank/DDBJ whole genome shotgun (WGS) entry which is preliminary data.</text>
</comment>
<keyword evidence="5 8" id="KW-0812">Transmembrane</keyword>
<organism evidence="9 10">
    <name type="scientific">Liquorilactobacillus satsumensis DSM 16230 = JCM 12392</name>
    <dbReference type="NCBI Taxonomy" id="1423801"/>
    <lineage>
        <taxon>Bacteria</taxon>
        <taxon>Bacillati</taxon>
        <taxon>Bacillota</taxon>
        <taxon>Bacilli</taxon>
        <taxon>Lactobacillales</taxon>
        <taxon>Lactobacillaceae</taxon>
        <taxon>Liquorilactobacillus</taxon>
    </lineage>
</organism>
<accession>A0A0R1UWZ4</accession>
<feature type="transmembrane region" description="Helical" evidence="8">
    <location>
        <begin position="65"/>
        <end position="88"/>
    </location>
</feature>
<evidence type="ECO:0000256" key="4">
    <source>
        <dbReference type="ARBA" id="ARBA00022475"/>
    </source>
</evidence>
<evidence type="ECO:0000313" key="10">
    <source>
        <dbReference type="Proteomes" id="UP000051166"/>
    </source>
</evidence>
<reference evidence="9 10" key="1">
    <citation type="journal article" date="2015" name="Genome Announc.">
        <title>Expanding the biotechnology potential of lactobacilli through comparative genomics of 213 strains and associated genera.</title>
        <authorList>
            <person name="Sun Z."/>
            <person name="Harris H.M."/>
            <person name="McCann A."/>
            <person name="Guo C."/>
            <person name="Argimon S."/>
            <person name="Zhang W."/>
            <person name="Yang X."/>
            <person name="Jeffery I.B."/>
            <person name="Cooney J.C."/>
            <person name="Kagawa T.F."/>
            <person name="Liu W."/>
            <person name="Song Y."/>
            <person name="Salvetti E."/>
            <person name="Wrobel A."/>
            <person name="Rasinkangas P."/>
            <person name="Parkhill J."/>
            <person name="Rea M.C."/>
            <person name="O'Sullivan O."/>
            <person name="Ritari J."/>
            <person name="Douillard F.P."/>
            <person name="Paul Ross R."/>
            <person name="Yang R."/>
            <person name="Briner A.E."/>
            <person name="Felis G.E."/>
            <person name="de Vos W.M."/>
            <person name="Barrangou R."/>
            <person name="Klaenhammer T.R."/>
            <person name="Caufield P.W."/>
            <person name="Cui Y."/>
            <person name="Zhang H."/>
            <person name="O'Toole P.W."/>
        </authorList>
    </citation>
    <scope>NUCLEOTIDE SEQUENCE [LARGE SCALE GENOMIC DNA]</scope>
    <source>
        <strain evidence="9 10">DSM 16230</strain>
    </source>
</reference>
<keyword evidence="4 8" id="KW-1003">Cell membrane</keyword>
<keyword evidence="6 8" id="KW-1133">Transmembrane helix</keyword>
<feature type="transmembrane region" description="Helical" evidence="8">
    <location>
        <begin position="94"/>
        <end position="111"/>
    </location>
</feature>
<dbReference type="InterPro" id="IPR052017">
    <property type="entry name" value="TSUP"/>
</dbReference>
<comment type="subcellular location">
    <subcellularLocation>
        <location evidence="1 8">Cell membrane</location>
        <topology evidence="1 8">Multi-pass membrane protein</topology>
    </subcellularLocation>
</comment>
<gene>
    <name evidence="9" type="ORF">FD50_GL001320</name>
</gene>